<gene>
    <name evidence="1" type="ORF">DJ69_15230</name>
</gene>
<accession>A0A2G1WFJ7</accession>
<dbReference type="EMBL" id="NHOA01000140">
    <property type="protein sequence ID" value="PHQ37777.1"/>
    <property type="molecule type" value="Genomic_DNA"/>
</dbReference>
<protein>
    <submittedName>
        <fullName evidence="1">Uncharacterized protein</fullName>
    </submittedName>
</protein>
<proteinExistence type="predicted"/>
<evidence type="ECO:0000313" key="2">
    <source>
        <dbReference type="Proteomes" id="UP000222824"/>
    </source>
</evidence>
<keyword evidence="2" id="KW-1185">Reference proteome</keyword>
<dbReference type="Proteomes" id="UP000222824">
    <property type="component" value="Unassembled WGS sequence"/>
</dbReference>
<sequence>MSKQPARRDLGDGTVSISQDDEIRLNAAVYQSYFATTEYVRLGTPSADLIAVQPLTDATTPQSAAGTESAYKIDHTGYTGEITCRMFLQRHNYHHTETRSYVAEWWPEKNFLCIDLTDSVVG</sequence>
<dbReference type="AlphaFoldDB" id="A0A2G1WFJ7"/>
<evidence type="ECO:0000313" key="1">
    <source>
        <dbReference type="EMBL" id="PHQ37777.1"/>
    </source>
</evidence>
<comment type="caution">
    <text evidence="1">The sequence shown here is derived from an EMBL/GenBank/DDBJ whole genome shotgun (WGS) entry which is preliminary data.</text>
</comment>
<name>A0A2G1WFJ7_9EURY</name>
<organism evidence="1 2">
    <name type="scientific">Halorubrum persicum</name>
    <dbReference type="NCBI Taxonomy" id="1383844"/>
    <lineage>
        <taxon>Archaea</taxon>
        <taxon>Methanobacteriati</taxon>
        <taxon>Methanobacteriota</taxon>
        <taxon>Stenosarchaea group</taxon>
        <taxon>Halobacteria</taxon>
        <taxon>Halobacteriales</taxon>
        <taxon>Haloferacaceae</taxon>
        <taxon>Halorubrum</taxon>
    </lineage>
</organism>
<reference evidence="1 2" key="1">
    <citation type="journal article" date="2014" name="Front. Microbiol.">
        <title>Population and genomic analysis of the genus Halorubrum.</title>
        <authorList>
            <person name="Fullmer M.S."/>
            <person name="Soucy S.M."/>
            <person name="Swithers K.S."/>
            <person name="Makkay A.M."/>
            <person name="Wheeler R."/>
            <person name="Ventosa A."/>
            <person name="Gogarten J.P."/>
            <person name="Papke R.T."/>
        </authorList>
    </citation>
    <scope>NUCLEOTIDE SEQUENCE [LARGE SCALE GENOMIC DNA]</scope>
    <source>
        <strain evidence="1 2">C49</strain>
    </source>
</reference>